<evidence type="ECO:0000256" key="5">
    <source>
        <dbReference type="ARBA" id="ARBA00022692"/>
    </source>
</evidence>
<evidence type="ECO:0000313" key="11">
    <source>
        <dbReference type="EMBL" id="VDN87784.1"/>
    </source>
</evidence>
<dbReference type="GO" id="GO:0003954">
    <property type="term" value="F:NADH dehydrogenase activity"/>
    <property type="evidence" value="ECO:0007669"/>
    <property type="project" value="TreeGrafter"/>
</dbReference>
<reference evidence="13" key="1">
    <citation type="submission" date="2017-02" db="UniProtKB">
        <authorList>
            <consortium name="WormBaseParasite"/>
        </authorList>
    </citation>
    <scope>IDENTIFICATION</scope>
</reference>
<feature type="transmembrane region" description="Helical" evidence="10">
    <location>
        <begin position="70"/>
        <end position="89"/>
    </location>
</feature>
<proteinExistence type="inferred from homology"/>
<protein>
    <recommendedName>
        <fullName evidence="3">NADH-ubiquinone oxidoreductase chain 1</fullName>
    </recommendedName>
    <alternativeName>
        <fullName evidence="8">NADH dehydrogenase subunit 1</fullName>
    </alternativeName>
</protein>
<dbReference type="STRING" id="6280.A0A0N4TEJ5"/>
<evidence type="ECO:0000256" key="3">
    <source>
        <dbReference type="ARBA" id="ARBA00021009"/>
    </source>
</evidence>
<evidence type="ECO:0000256" key="6">
    <source>
        <dbReference type="ARBA" id="ARBA00022989"/>
    </source>
</evidence>
<evidence type="ECO:0000256" key="9">
    <source>
        <dbReference type="RuleBase" id="RU000471"/>
    </source>
</evidence>
<keyword evidence="6 10" id="KW-1133">Transmembrane helix</keyword>
<dbReference type="WBParaSite" id="BPAG_0000663301-mRNA-1">
    <property type="protein sequence ID" value="BPAG_0000663301-mRNA-1"/>
    <property type="gene ID" value="BPAG_0000663301"/>
</dbReference>
<dbReference type="GO" id="GO:0005743">
    <property type="term" value="C:mitochondrial inner membrane"/>
    <property type="evidence" value="ECO:0007669"/>
    <property type="project" value="UniProtKB-SubCell"/>
</dbReference>
<keyword evidence="5 9" id="KW-0812">Transmembrane</keyword>
<keyword evidence="12" id="KW-1185">Reference proteome</keyword>
<keyword evidence="7 10" id="KW-0472">Membrane</keyword>
<feature type="transmembrane region" description="Helical" evidence="10">
    <location>
        <begin position="128"/>
        <end position="145"/>
    </location>
</feature>
<reference evidence="11 12" key="2">
    <citation type="submission" date="2018-11" db="EMBL/GenBank/DDBJ databases">
        <authorList>
            <consortium name="Pathogen Informatics"/>
        </authorList>
    </citation>
    <scope>NUCLEOTIDE SEQUENCE [LARGE SCALE GENOMIC DNA]</scope>
</reference>
<evidence type="ECO:0000256" key="7">
    <source>
        <dbReference type="ARBA" id="ARBA00023136"/>
    </source>
</evidence>
<name>A0A0N4TEJ5_BRUPA</name>
<dbReference type="PANTHER" id="PTHR11432:SF3">
    <property type="entry name" value="NADH-UBIQUINONE OXIDOREDUCTASE CHAIN 1"/>
    <property type="match status" value="1"/>
</dbReference>
<evidence type="ECO:0000256" key="10">
    <source>
        <dbReference type="SAM" id="Phobius"/>
    </source>
</evidence>
<accession>A0A0N4TEJ5</accession>
<comment type="similarity">
    <text evidence="2 9">Belongs to the complex I subunit 1 family.</text>
</comment>
<gene>
    <name evidence="11" type="ORF">BPAG_LOCUS6598</name>
</gene>
<evidence type="ECO:0000256" key="4">
    <source>
        <dbReference type="ARBA" id="ARBA00022448"/>
    </source>
</evidence>
<evidence type="ECO:0000256" key="1">
    <source>
        <dbReference type="ARBA" id="ARBA00004141"/>
    </source>
</evidence>
<dbReference type="InterPro" id="IPR001694">
    <property type="entry name" value="NADH_UbQ_OxRdtase_su1/FPO"/>
</dbReference>
<keyword evidence="9" id="KW-0520">NAD</keyword>
<keyword evidence="4" id="KW-0813">Transport</keyword>
<evidence type="ECO:0000313" key="13">
    <source>
        <dbReference type="WBParaSite" id="BPAG_0000663301-mRNA-1"/>
    </source>
</evidence>
<dbReference type="EMBL" id="UZAD01006233">
    <property type="protein sequence ID" value="VDN87784.1"/>
    <property type="molecule type" value="Genomic_DNA"/>
</dbReference>
<feature type="transmembrane region" description="Helical" evidence="10">
    <location>
        <begin position="151"/>
        <end position="167"/>
    </location>
</feature>
<dbReference type="Proteomes" id="UP000278627">
    <property type="component" value="Unassembled WGS sequence"/>
</dbReference>
<organism evidence="13">
    <name type="scientific">Brugia pahangi</name>
    <name type="common">Filarial nematode worm</name>
    <dbReference type="NCBI Taxonomy" id="6280"/>
    <lineage>
        <taxon>Eukaryota</taxon>
        <taxon>Metazoa</taxon>
        <taxon>Ecdysozoa</taxon>
        <taxon>Nematoda</taxon>
        <taxon>Chromadorea</taxon>
        <taxon>Rhabditida</taxon>
        <taxon>Spirurina</taxon>
        <taxon>Spiruromorpha</taxon>
        <taxon>Filarioidea</taxon>
        <taxon>Onchocercidae</taxon>
        <taxon>Brugia</taxon>
    </lineage>
</organism>
<comment type="subcellular location">
    <subcellularLocation>
        <location evidence="1">Membrane</location>
        <topology evidence="1">Multi-pass membrane protein</topology>
    </subcellularLocation>
    <subcellularLocation>
        <location evidence="9">Mitochondrion inner membrane</location>
        <topology evidence="9">Multi-pass membrane protein</topology>
    </subcellularLocation>
</comment>
<evidence type="ECO:0000256" key="2">
    <source>
        <dbReference type="ARBA" id="ARBA00010535"/>
    </source>
</evidence>
<evidence type="ECO:0000256" key="8">
    <source>
        <dbReference type="ARBA" id="ARBA00031024"/>
    </source>
</evidence>
<sequence length="168" mass="20452">IKFYLNRKNIDGFGFFFGRCVWRALFFSKSCWQMYDCLKVIFFLYVNEFNKQSGTNHPLMAYRDNRELQILWVLLCLFFIILAVAFLTLMERHFLGGTQCRIGPNKVGYSGVFQALFDDLKLLKKEQLFFLLFFLTIFFVNVYLWFYFDDFSFFFLIYFALFFCFYIF</sequence>
<evidence type="ECO:0000313" key="12">
    <source>
        <dbReference type="Proteomes" id="UP000278627"/>
    </source>
</evidence>
<dbReference type="PANTHER" id="PTHR11432">
    <property type="entry name" value="NADH DEHYDROGENASE SUBUNIT 1"/>
    <property type="match status" value="1"/>
</dbReference>
<dbReference type="GO" id="GO:0009060">
    <property type="term" value="P:aerobic respiration"/>
    <property type="evidence" value="ECO:0007669"/>
    <property type="project" value="TreeGrafter"/>
</dbReference>
<dbReference type="Pfam" id="PF00146">
    <property type="entry name" value="NADHdh"/>
    <property type="match status" value="1"/>
</dbReference>
<dbReference type="AlphaFoldDB" id="A0A0N4TEJ5"/>